<gene>
    <name evidence="2" type="ORF">IW261DRAFT_1443978</name>
</gene>
<feature type="chain" id="PRO_5041442479" evidence="1">
    <location>
        <begin position="26"/>
        <end position="81"/>
    </location>
</feature>
<evidence type="ECO:0000313" key="3">
    <source>
        <dbReference type="Proteomes" id="UP001175227"/>
    </source>
</evidence>
<reference evidence="2" key="1">
    <citation type="submission" date="2023-06" db="EMBL/GenBank/DDBJ databases">
        <authorList>
            <consortium name="Lawrence Berkeley National Laboratory"/>
            <person name="Ahrendt S."/>
            <person name="Sahu N."/>
            <person name="Indic B."/>
            <person name="Wong-Bajracharya J."/>
            <person name="Merenyi Z."/>
            <person name="Ke H.-M."/>
            <person name="Monk M."/>
            <person name="Kocsube S."/>
            <person name="Drula E."/>
            <person name="Lipzen A."/>
            <person name="Balint B."/>
            <person name="Henrissat B."/>
            <person name="Andreopoulos B."/>
            <person name="Martin F.M."/>
            <person name="Harder C.B."/>
            <person name="Rigling D."/>
            <person name="Ford K.L."/>
            <person name="Foster G.D."/>
            <person name="Pangilinan J."/>
            <person name="Papanicolaou A."/>
            <person name="Barry K."/>
            <person name="LaButti K."/>
            <person name="Viragh M."/>
            <person name="Koriabine M."/>
            <person name="Yan M."/>
            <person name="Riley R."/>
            <person name="Champramary S."/>
            <person name="Plett K.L."/>
            <person name="Tsai I.J."/>
            <person name="Slot J."/>
            <person name="Sipos G."/>
            <person name="Plett J."/>
            <person name="Nagy L.G."/>
            <person name="Grigoriev I.V."/>
        </authorList>
    </citation>
    <scope>NUCLEOTIDE SEQUENCE</scope>
    <source>
        <strain evidence="2">ICMP 16352</strain>
    </source>
</reference>
<evidence type="ECO:0000313" key="2">
    <source>
        <dbReference type="EMBL" id="KAK0489262.1"/>
    </source>
</evidence>
<sequence length="81" mass="8854">MSQFLTLGPIHGQLLFLSYIASVESFTPVGRHHMDAQHGSMLPRELESSSVKHASHLGGKVYISSCSQTHRDQRVGVVAPL</sequence>
<accession>A0AA39PRN3</accession>
<dbReference type="EMBL" id="JAUEPR010000002">
    <property type="protein sequence ID" value="KAK0489262.1"/>
    <property type="molecule type" value="Genomic_DNA"/>
</dbReference>
<proteinExistence type="predicted"/>
<keyword evidence="3" id="KW-1185">Reference proteome</keyword>
<dbReference type="AlphaFoldDB" id="A0AA39PRN3"/>
<protein>
    <submittedName>
        <fullName evidence="2">Uncharacterized protein</fullName>
    </submittedName>
</protein>
<comment type="caution">
    <text evidence="2">The sequence shown here is derived from an EMBL/GenBank/DDBJ whole genome shotgun (WGS) entry which is preliminary data.</text>
</comment>
<keyword evidence="1" id="KW-0732">Signal</keyword>
<dbReference type="Proteomes" id="UP001175227">
    <property type="component" value="Unassembled WGS sequence"/>
</dbReference>
<feature type="signal peptide" evidence="1">
    <location>
        <begin position="1"/>
        <end position="25"/>
    </location>
</feature>
<organism evidence="2 3">
    <name type="scientific">Armillaria novae-zelandiae</name>
    <dbReference type="NCBI Taxonomy" id="153914"/>
    <lineage>
        <taxon>Eukaryota</taxon>
        <taxon>Fungi</taxon>
        <taxon>Dikarya</taxon>
        <taxon>Basidiomycota</taxon>
        <taxon>Agaricomycotina</taxon>
        <taxon>Agaricomycetes</taxon>
        <taxon>Agaricomycetidae</taxon>
        <taxon>Agaricales</taxon>
        <taxon>Marasmiineae</taxon>
        <taxon>Physalacriaceae</taxon>
        <taxon>Armillaria</taxon>
    </lineage>
</organism>
<evidence type="ECO:0000256" key="1">
    <source>
        <dbReference type="SAM" id="SignalP"/>
    </source>
</evidence>
<name>A0AA39PRN3_9AGAR</name>